<evidence type="ECO:0000313" key="2">
    <source>
        <dbReference type="Proteomes" id="UP000525298"/>
    </source>
</evidence>
<dbReference type="AlphaFoldDB" id="A0A7W0CB10"/>
<dbReference type="SUPFAM" id="SSF56935">
    <property type="entry name" value="Porins"/>
    <property type="match status" value="1"/>
</dbReference>
<evidence type="ECO:0008006" key="3">
    <source>
        <dbReference type="Google" id="ProtNLM"/>
    </source>
</evidence>
<gene>
    <name evidence="1" type="ORF">HNR65_002798</name>
</gene>
<protein>
    <recommendedName>
        <fullName evidence="3">Porin</fullName>
    </recommendedName>
</protein>
<dbReference type="EMBL" id="JACDUS010000009">
    <property type="protein sequence ID" value="MBA2882451.1"/>
    <property type="molecule type" value="Genomic_DNA"/>
</dbReference>
<dbReference type="InterPro" id="IPR023614">
    <property type="entry name" value="Porin_dom_sf"/>
</dbReference>
<dbReference type="NCBIfam" id="NF033652">
    <property type="entry name" value="LbtU_sider_porin"/>
    <property type="match status" value="1"/>
</dbReference>
<evidence type="ECO:0000313" key="1">
    <source>
        <dbReference type="EMBL" id="MBA2882451.1"/>
    </source>
</evidence>
<reference evidence="1 2" key="1">
    <citation type="submission" date="2020-07" db="EMBL/GenBank/DDBJ databases">
        <title>Genomic Encyclopedia of Type Strains, Phase IV (KMG-IV): sequencing the most valuable type-strain genomes for metagenomic binning, comparative biology and taxonomic classification.</title>
        <authorList>
            <person name="Goeker M."/>
        </authorList>
    </citation>
    <scope>NUCLEOTIDE SEQUENCE [LARGE SCALE GENOMIC DNA]</scope>
    <source>
        <strain evidence="1 2">DSM 17721</strain>
    </source>
</reference>
<proteinExistence type="predicted"/>
<comment type="caution">
    <text evidence="1">The sequence shown here is derived from an EMBL/GenBank/DDBJ whole genome shotgun (WGS) entry which is preliminary data.</text>
</comment>
<keyword evidence="2" id="KW-1185">Reference proteome</keyword>
<dbReference type="Proteomes" id="UP000525298">
    <property type="component" value="Unassembled WGS sequence"/>
</dbReference>
<sequence length="364" mass="40265">MKQIIVSILSFCMCVIVTGSPVFAKELSNYELTRKINELEQKVGIRDFSGQWTDRISISGLLEVEGVYEDRDNRDGTGEDSSDLNLATVELGIDAQFNDYVSGHVVFLWEEDDTEPVDLDEGFITLRPGRASPFYLTAGKLYVPFGNFETHMVSDPLTLELGETRESAAVAGVKQNGFYASAYVFNGDTDKYNDDSHLDNFGANAGYIMERENFTLDAGVGYINNILDSDFLSDEGIEEVDDYVGGVAAHAIFSSGPVTLIGEYMTALDDTEYTDNGNIMEIKEISAWNLELAYGFTFAEKDTTLAVGWQGTDDAGGFLAEDRYICAMSMDVFDSTSVALEYFHEEYENDDENDAVTAQLAFAF</sequence>
<accession>A0A7W0CB10</accession>
<dbReference type="Gene3D" id="2.40.160.10">
    <property type="entry name" value="Porin"/>
    <property type="match status" value="1"/>
</dbReference>
<name>A0A7W0CB10_9BACT</name>
<organism evidence="1 2">
    <name type="scientific">Desulfosalsimonas propionicica</name>
    <dbReference type="NCBI Taxonomy" id="332175"/>
    <lineage>
        <taxon>Bacteria</taxon>
        <taxon>Pseudomonadati</taxon>
        <taxon>Thermodesulfobacteriota</taxon>
        <taxon>Desulfobacteria</taxon>
        <taxon>Desulfobacterales</taxon>
        <taxon>Desulfosalsimonadaceae</taxon>
        <taxon>Desulfosalsimonas</taxon>
    </lineage>
</organism>
<dbReference type="RefSeq" id="WP_181552081.1">
    <property type="nucleotide sequence ID" value="NZ_JACDUS010000009.1"/>
</dbReference>